<dbReference type="GO" id="GO:0045944">
    <property type="term" value="P:positive regulation of transcription by RNA polymerase II"/>
    <property type="evidence" value="ECO:0007669"/>
    <property type="project" value="TreeGrafter"/>
</dbReference>
<dbReference type="InterPro" id="IPR036864">
    <property type="entry name" value="Zn2-C6_fun-type_DNA-bd_sf"/>
</dbReference>
<evidence type="ECO:0000313" key="4">
    <source>
        <dbReference type="EMBL" id="RSL58379.1"/>
    </source>
</evidence>
<dbReference type="Proteomes" id="UP000288168">
    <property type="component" value="Unassembled WGS sequence"/>
</dbReference>
<gene>
    <name evidence="4" type="ORF">CEP54_007821</name>
</gene>
<comment type="subcellular location">
    <subcellularLocation>
        <location evidence="1">Nucleus</location>
    </subcellularLocation>
</comment>
<organism evidence="4 5">
    <name type="scientific">Fusarium duplospermum</name>
    <dbReference type="NCBI Taxonomy" id="1325734"/>
    <lineage>
        <taxon>Eukaryota</taxon>
        <taxon>Fungi</taxon>
        <taxon>Dikarya</taxon>
        <taxon>Ascomycota</taxon>
        <taxon>Pezizomycotina</taxon>
        <taxon>Sordariomycetes</taxon>
        <taxon>Hypocreomycetidae</taxon>
        <taxon>Hypocreales</taxon>
        <taxon>Nectriaceae</taxon>
        <taxon>Fusarium</taxon>
        <taxon>Fusarium solani species complex</taxon>
    </lineage>
</organism>
<dbReference type="PROSITE" id="PS50048">
    <property type="entry name" value="ZN2_CY6_FUNGAL_2"/>
    <property type="match status" value="1"/>
</dbReference>
<dbReference type="AlphaFoldDB" id="A0A428PZH4"/>
<dbReference type="PANTHER" id="PTHR37534">
    <property type="entry name" value="TRANSCRIPTIONAL ACTIVATOR PROTEIN UGA3"/>
    <property type="match status" value="1"/>
</dbReference>
<dbReference type="STRING" id="1325734.A0A428PZH4"/>
<dbReference type="PROSITE" id="PS00463">
    <property type="entry name" value="ZN2_CY6_FUNGAL_1"/>
    <property type="match status" value="1"/>
</dbReference>
<dbReference type="EMBL" id="NKCI01000074">
    <property type="protein sequence ID" value="RSL58379.1"/>
    <property type="molecule type" value="Genomic_DNA"/>
</dbReference>
<keyword evidence="5" id="KW-1185">Reference proteome</keyword>
<dbReference type="SMART" id="SM00066">
    <property type="entry name" value="GAL4"/>
    <property type="match status" value="1"/>
</dbReference>
<dbReference type="GO" id="GO:0005634">
    <property type="term" value="C:nucleus"/>
    <property type="evidence" value="ECO:0007669"/>
    <property type="project" value="UniProtKB-SubCell"/>
</dbReference>
<sequence length="526" mass="58323">MDPQRPSSKACHNCRYSRLRCDRSVPACRKCTTTGKECLGYGKLYRWAGAVASRGKLAGNKLPVVNNPTCLAEGSTVKTVKYKSTATRDAVVSANMGLYHNRAQASSPGNQEVPWALVDPLFQDINTVERQYLSYFTTRLCPDLVAIDLPGLNPFHELVPLSGAHPLLRHIVIAASATHMSNFLKPRVHTQFCQPQPESQHALAAASRRAAADALTAKQRGLEALRLAIEESDLLKSGILLAAAHFFIALELIESGKHGWRAHLEGSGNVLKHLQPGGYSNKMLRDFIIADCYIYIFASTVVNGLLTSSSYFHTAQAPSVIRFASNNSYICCPAEILQILMAVARLSNEQDDDGVSTASITEAGMEHMNNAMSYDLDAWARDIKNVPHGRQVTEIQSRTHAGRAHQLACCLYILYAVPSIRDHLPPDTEQTLEEDLFLQLLSIPDGDPSFKTSPWPTFIAGAQARDPERQAWSMSRMRRLADCLPWGFVYTSIDTLQVIWNRMREDGAQHNWLQILKDPEVAFILV</sequence>
<dbReference type="InterPro" id="IPR021858">
    <property type="entry name" value="Fun_TF"/>
</dbReference>
<dbReference type="SUPFAM" id="SSF57701">
    <property type="entry name" value="Zn2/Cys6 DNA-binding domain"/>
    <property type="match status" value="1"/>
</dbReference>
<dbReference type="Pfam" id="PF00172">
    <property type="entry name" value="Zn_clus"/>
    <property type="match status" value="1"/>
</dbReference>
<dbReference type="GO" id="GO:0000981">
    <property type="term" value="F:DNA-binding transcription factor activity, RNA polymerase II-specific"/>
    <property type="evidence" value="ECO:0007669"/>
    <property type="project" value="InterPro"/>
</dbReference>
<feature type="domain" description="Zn(2)-C6 fungal-type" evidence="3">
    <location>
        <begin position="10"/>
        <end position="38"/>
    </location>
</feature>
<evidence type="ECO:0000256" key="2">
    <source>
        <dbReference type="ARBA" id="ARBA00023242"/>
    </source>
</evidence>
<evidence type="ECO:0000313" key="5">
    <source>
        <dbReference type="Proteomes" id="UP000288168"/>
    </source>
</evidence>
<dbReference type="GO" id="GO:0008270">
    <property type="term" value="F:zinc ion binding"/>
    <property type="evidence" value="ECO:0007669"/>
    <property type="project" value="InterPro"/>
</dbReference>
<reference evidence="4 5" key="1">
    <citation type="submission" date="2017-06" db="EMBL/GenBank/DDBJ databases">
        <title>Comparative genomic analysis of Ambrosia Fusariam Clade fungi.</title>
        <authorList>
            <person name="Stajich J.E."/>
            <person name="Carrillo J."/>
            <person name="Kijimoto T."/>
            <person name="Eskalen A."/>
            <person name="O'Donnell K."/>
            <person name="Kasson M."/>
        </authorList>
    </citation>
    <scope>NUCLEOTIDE SEQUENCE [LARGE SCALE GENOMIC DNA]</scope>
    <source>
        <strain evidence="4 5">NRRL62584</strain>
    </source>
</reference>
<keyword evidence="2" id="KW-0539">Nucleus</keyword>
<dbReference type="InterPro" id="IPR001138">
    <property type="entry name" value="Zn2Cys6_DnaBD"/>
</dbReference>
<evidence type="ECO:0000259" key="3">
    <source>
        <dbReference type="PROSITE" id="PS50048"/>
    </source>
</evidence>
<dbReference type="Pfam" id="PF11951">
    <property type="entry name" value="Fungal_trans_2"/>
    <property type="match status" value="1"/>
</dbReference>
<comment type="caution">
    <text evidence="4">The sequence shown here is derived from an EMBL/GenBank/DDBJ whole genome shotgun (WGS) entry which is preliminary data.</text>
</comment>
<dbReference type="CDD" id="cd00067">
    <property type="entry name" value="GAL4"/>
    <property type="match status" value="1"/>
</dbReference>
<accession>A0A428PZH4</accession>
<name>A0A428PZH4_9HYPO</name>
<protein>
    <recommendedName>
        <fullName evidence="3">Zn(2)-C6 fungal-type domain-containing protein</fullName>
    </recommendedName>
</protein>
<dbReference type="PANTHER" id="PTHR37534:SF51">
    <property type="entry name" value="ACRIFLAVINE SENSITIVITY CONTROL PROTEIN ACR-2"/>
    <property type="match status" value="1"/>
</dbReference>
<evidence type="ECO:0000256" key="1">
    <source>
        <dbReference type="ARBA" id="ARBA00004123"/>
    </source>
</evidence>
<dbReference type="GO" id="GO:0000976">
    <property type="term" value="F:transcription cis-regulatory region binding"/>
    <property type="evidence" value="ECO:0007669"/>
    <property type="project" value="TreeGrafter"/>
</dbReference>
<dbReference type="Gene3D" id="4.10.240.10">
    <property type="entry name" value="Zn(2)-C6 fungal-type DNA-binding domain"/>
    <property type="match status" value="1"/>
</dbReference>
<dbReference type="OrthoDB" id="5380854at2759"/>
<proteinExistence type="predicted"/>